<comment type="cofactor">
    <cofactor evidence="1">
        <name>Mg(2+)</name>
        <dbReference type="ChEBI" id="CHEBI:18420"/>
    </cofactor>
</comment>
<dbReference type="SUPFAM" id="SSF55811">
    <property type="entry name" value="Nudix"/>
    <property type="match status" value="1"/>
</dbReference>
<organism evidence="5 6">
    <name type="scientific">candidate division WWE3 bacterium CG_4_10_14_0_2_um_filter_41_14</name>
    <dbReference type="NCBI Taxonomy" id="1975072"/>
    <lineage>
        <taxon>Bacteria</taxon>
        <taxon>Katanobacteria</taxon>
    </lineage>
</organism>
<evidence type="ECO:0000313" key="6">
    <source>
        <dbReference type="Proteomes" id="UP000228920"/>
    </source>
</evidence>
<sequence length="119" mass="14018">MRQREFNYRNVGLPGGRIEFGEKPDEALIREVQEETGITCKPGRPFYVWNWEYNKENDFVQINVIMRECTYVSGDIIEKHVDGESTIDKIEWVKLSEVLKLPITHDQKEGIELWFSLPT</sequence>
<dbReference type="InterPro" id="IPR000086">
    <property type="entry name" value="NUDIX_hydrolase_dom"/>
</dbReference>
<dbReference type="Proteomes" id="UP000228920">
    <property type="component" value="Unassembled WGS sequence"/>
</dbReference>
<protein>
    <recommendedName>
        <fullName evidence="4">Nudix hydrolase domain-containing protein</fullName>
    </recommendedName>
</protein>
<comment type="caution">
    <text evidence="5">The sequence shown here is derived from an EMBL/GenBank/DDBJ whole genome shotgun (WGS) entry which is preliminary data.</text>
</comment>
<dbReference type="PRINTS" id="PR00502">
    <property type="entry name" value="NUDIXFAMILY"/>
</dbReference>
<dbReference type="PROSITE" id="PS51462">
    <property type="entry name" value="NUDIX"/>
    <property type="match status" value="1"/>
</dbReference>
<dbReference type="Pfam" id="PF00293">
    <property type="entry name" value="NUDIX"/>
    <property type="match status" value="1"/>
</dbReference>
<keyword evidence="2 3" id="KW-0378">Hydrolase</keyword>
<evidence type="ECO:0000256" key="1">
    <source>
        <dbReference type="ARBA" id="ARBA00001946"/>
    </source>
</evidence>
<accession>A0A2M7TEU0</accession>
<comment type="similarity">
    <text evidence="3">Belongs to the Nudix hydrolase family.</text>
</comment>
<dbReference type="InterPro" id="IPR020084">
    <property type="entry name" value="NUDIX_hydrolase_CS"/>
</dbReference>
<reference evidence="6" key="1">
    <citation type="submission" date="2017-09" db="EMBL/GenBank/DDBJ databases">
        <title>Depth-based differentiation of microbial function through sediment-hosted aquifers and enrichment of novel symbionts in the deep terrestrial subsurface.</title>
        <authorList>
            <person name="Probst A.J."/>
            <person name="Ladd B."/>
            <person name="Jarett J.K."/>
            <person name="Geller-Mcgrath D.E."/>
            <person name="Sieber C.M.K."/>
            <person name="Emerson J.B."/>
            <person name="Anantharaman K."/>
            <person name="Thomas B.C."/>
            <person name="Malmstrom R."/>
            <person name="Stieglmeier M."/>
            <person name="Klingl A."/>
            <person name="Woyke T."/>
            <person name="Ryan C.M."/>
            <person name="Banfield J.F."/>
        </authorList>
    </citation>
    <scope>NUCLEOTIDE SEQUENCE [LARGE SCALE GENOMIC DNA]</scope>
</reference>
<evidence type="ECO:0000256" key="2">
    <source>
        <dbReference type="ARBA" id="ARBA00022801"/>
    </source>
</evidence>
<gene>
    <name evidence="5" type="ORF">COY32_06800</name>
</gene>
<dbReference type="GO" id="GO:0016787">
    <property type="term" value="F:hydrolase activity"/>
    <property type="evidence" value="ECO:0007669"/>
    <property type="project" value="UniProtKB-KW"/>
</dbReference>
<feature type="domain" description="Nudix hydrolase" evidence="4">
    <location>
        <begin position="1"/>
        <end position="117"/>
    </location>
</feature>
<evidence type="ECO:0000256" key="3">
    <source>
        <dbReference type="RuleBase" id="RU003476"/>
    </source>
</evidence>
<dbReference type="PANTHER" id="PTHR43046:SF14">
    <property type="entry name" value="MUTT_NUDIX FAMILY PROTEIN"/>
    <property type="match status" value="1"/>
</dbReference>
<evidence type="ECO:0000313" key="5">
    <source>
        <dbReference type="EMBL" id="PIZ44237.1"/>
    </source>
</evidence>
<dbReference type="PANTHER" id="PTHR43046">
    <property type="entry name" value="GDP-MANNOSE MANNOSYL HYDROLASE"/>
    <property type="match status" value="1"/>
</dbReference>
<name>A0A2M7TEU0_UNCKA</name>
<proteinExistence type="inferred from homology"/>
<dbReference type="PROSITE" id="PS00893">
    <property type="entry name" value="NUDIX_BOX"/>
    <property type="match status" value="1"/>
</dbReference>
<dbReference type="AlphaFoldDB" id="A0A2M7TEU0"/>
<dbReference type="EMBL" id="PFNL01000189">
    <property type="protein sequence ID" value="PIZ44237.1"/>
    <property type="molecule type" value="Genomic_DNA"/>
</dbReference>
<dbReference type="InterPro" id="IPR020476">
    <property type="entry name" value="Nudix_hydrolase"/>
</dbReference>
<evidence type="ECO:0000259" key="4">
    <source>
        <dbReference type="PROSITE" id="PS51462"/>
    </source>
</evidence>
<dbReference type="Gene3D" id="3.90.79.10">
    <property type="entry name" value="Nucleoside Triphosphate Pyrophosphohydrolase"/>
    <property type="match status" value="1"/>
</dbReference>
<dbReference type="InterPro" id="IPR015797">
    <property type="entry name" value="NUDIX_hydrolase-like_dom_sf"/>
</dbReference>